<dbReference type="KEGG" id="aqu:109580230"/>
<dbReference type="RefSeq" id="XP_019848741.1">
    <property type="nucleotide sequence ID" value="XM_019993182.1"/>
</dbReference>
<dbReference type="GeneID" id="109580230"/>
<reference evidence="4" key="1">
    <citation type="journal article" date="2010" name="Nature">
        <title>The Amphimedon queenslandica genome and the evolution of animal complexity.</title>
        <authorList>
            <person name="Srivastava M."/>
            <person name="Simakov O."/>
            <person name="Chapman J."/>
            <person name="Fahey B."/>
            <person name="Gauthier M.E."/>
            <person name="Mitros T."/>
            <person name="Richards G.S."/>
            <person name="Conaco C."/>
            <person name="Dacre M."/>
            <person name="Hellsten U."/>
            <person name="Larroux C."/>
            <person name="Putnam N.H."/>
            <person name="Stanke M."/>
            <person name="Adamska M."/>
            <person name="Darling A."/>
            <person name="Degnan S.M."/>
            <person name="Oakley T.H."/>
            <person name="Plachetzki D.C."/>
            <person name="Zhai Y."/>
            <person name="Adamski M."/>
            <person name="Calcino A."/>
            <person name="Cummins S.F."/>
            <person name="Goodstein D.M."/>
            <person name="Harris C."/>
            <person name="Jackson D.J."/>
            <person name="Leys S.P."/>
            <person name="Shu S."/>
            <person name="Woodcroft B.J."/>
            <person name="Vervoort M."/>
            <person name="Kosik K.S."/>
            <person name="Manning G."/>
            <person name="Degnan B.M."/>
            <person name="Rokhsar D.S."/>
        </authorList>
    </citation>
    <scope>NUCLEOTIDE SEQUENCE [LARGE SCALE GENOMIC DNA]</scope>
</reference>
<dbReference type="SMART" id="SM00295">
    <property type="entry name" value="B41"/>
    <property type="match status" value="1"/>
</dbReference>
<dbReference type="SUPFAM" id="SSF47031">
    <property type="entry name" value="Second domain of FERM"/>
    <property type="match status" value="1"/>
</dbReference>
<dbReference type="PANTHER" id="PTHR19981">
    <property type="entry name" value="TALIN"/>
    <property type="match status" value="1"/>
</dbReference>
<evidence type="ECO:0000256" key="1">
    <source>
        <dbReference type="SAM" id="MobiDB-lite"/>
    </source>
</evidence>
<dbReference type="GO" id="GO:0030036">
    <property type="term" value="P:actin cytoskeleton organization"/>
    <property type="evidence" value="ECO:0007669"/>
    <property type="project" value="TreeGrafter"/>
</dbReference>
<feature type="compositionally biased region" description="Low complexity" evidence="1">
    <location>
        <begin position="260"/>
        <end position="270"/>
    </location>
</feature>
<sequence length="715" mass="80981">MAVSFRLTREDSPTSFFNSWIFSPSIILSAGLCLVTSKRPVGDACLRIKEELVCRCGSNPATPCREQRAPPSVSLFDFLQFLSFGVGAIIAMSFRLTVEYEPDRSPGDDTASFIMEISRMSKLSEISHSIYKHIESNLRQPEDQYALYWTENKMWLTADRPIGRLLRGVRSASVQYRRRLNPYKLRFLDASSKIVILDESQPVKDLVNSICKQLTLGHPEEVSLVVAVDYAITKHHPAVKQDIAKSPIIAGRKDLTLHTSLSDTSSSSLSPKARRKFVRPASADVTQPVSGSERPGSGKLRRKSQIVAISKKKQLSKKYQIRIDTPWLDPSKTLTEQEVSPQDELILMYRYYYHMDLEKESKETEMLYKQARAMFLAGEMMSSSELIPKFIALLCQITKGDFVSKEETQDILTKLKRLLVPPKYKPKNIAKDVSLYYKLLKGLSANDGKCWFIKLWSTCHLFGMEFFSCSNTEIKEKGLVGISKEKILFLHSNNKKKNKDWDMSSLTHWEQDEIGDIVTLFFGDERLKVQVQDYSSVLVDCLKGHQELRESFPPALYQLGQQEYQFSDAGSLSSEFKKYFNIAETKRGHKRAGSLTYSEVCFADKITENPLVSPEEEEVLQKEEMWENPAFENLDQLMEERFSFLDFDEDVTEEQPPGSDSPLDGIKLEVPPKVTIRTAGSTGGAPHHYPSPLLRASTSSTKQRTSSGSSSSDDS</sequence>
<reference evidence="3" key="2">
    <citation type="submission" date="2024-06" db="UniProtKB">
        <authorList>
            <consortium name="EnsemblMetazoa"/>
        </authorList>
    </citation>
    <scope>IDENTIFICATION</scope>
</reference>
<dbReference type="PROSITE" id="PS50057">
    <property type="entry name" value="FERM_3"/>
    <property type="match status" value="1"/>
</dbReference>
<dbReference type="InterPro" id="IPR011993">
    <property type="entry name" value="PH-like_dom_sf"/>
</dbReference>
<dbReference type="Gene3D" id="3.10.20.90">
    <property type="entry name" value="Phosphatidylinositol 3-kinase Catalytic Subunit, Chain A, domain 1"/>
    <property type="match status" value="1"/>
</dbReference>
<proteinExistence type="predicted"/>
<feature type="compositionally biased region" description="Low complexity" evidence="1">
    <location>
        <begin position="697"/>
        <end position="715"/>
    </location>
</feature>
<dbReference type="InterPro" id="IPR014352">
    <property type="entry name" value="FERM/acyl-CoA-bd_prot_sf"/>
</dbReference>
<dbReference type="GO" id="GO:0098609">
    <property type="term" value="P:cell-cell adhesion"/>
    <property type="evidence" value="ECO:0007669"/>
    <property type="project" value="TreeGrafter"/>
</dbReference>
<dbReference type="Gene3D" id="1.20.80.10">
    <property type="match status" value="1"/>
</dbReference>
<feature type="region of interest" description="Disordered" evidence="1">
    <location>
        <begin position="260"/>
        <end position="304"/>
    </location>
</feature>
<name>A0AAN0IWC8_AMPQE</name>
<evidence type="ECO:0000259" key="2">
    <source>
        <dbReference type="PROSITE" id="PS50057"/>
    </source>
</evidence>
<dbReference type="InterPro" id="IPR000299">
    <property type="entry name" value="FERM_domain"/>
</dbReference>
<dbReference type="GO" id="GO:0005737">
    <property type="term" value="C:cytoplasm"/>
    <property type="evidence" value="ECO:0007669"/>
    <property type="project" value="TreeGrafter"/>
</dbReference>
<dbReference type="InterPro" id="IPR019748">
    <property type="entry name" value="FERM_central"/>
</dbReference>
<dbReference type="Pfam" id="PF00373">
    <property type="entry name" value="FERM_M"/>
    <property type="match status" value="1"/>
</dbReference>
<feature type="domain" description="FERM" evidence="2">
    <location>
        <begin position="181"/>
        <end position="587"/>
    </location>
</feature>
<dbReference type="PANTHER" id="PTHR19981:SF1">
    <property type="entry name" value="RHEA, ISOFORM B"/>
    <property type="match status" value="1"/>
</dbReference>
<accession>A0AAN0IWC8</accession>
<dbReference type="AlphaFoldDB" id="A0AAN0IWC8"/>
<dbReference type="Gene3D" id="2.30.29.30">
    <property type="entry name" value="Pleckstrin-homology domain (PH domain)/Phosphotyrosine-binding domain (PTB)"/>
    <property type="match status" value="1"/>
</dbReference>
<dbReference type="CDD" id="cd14473">
    <property type="entry name" value="FERM_B-lobe"/>
    <property type="match status" value="1"/>
</dbReference>
<dbReference type="EnsemblMetazoa" id="XM_019993182.1">
    <property type="protein sequence ID" value="XP_019848741.1"/>
    <property type="gene ID" value="LOC109580230"/>
</dbReference>
<protein>
    <recommendedName>
        <fullName evidence="2">FERM domain-containing protein</fullName>
    </recommendedName>
</protein>
<evidence type="ECO:0000313" key="3">
    <source>
        <dbReference type="EnsemblMetazoa" id="XP_019848741.1"/>
    </source>
</evidence>
<dbReference type="GO" id="GO:0005886">
    <property type="term" value="C:plasma membrane"/>
    <property type="evidence" value="ECO:0007669"/>
    <property type="project" value="TreeGrafter"/>
</dbReference>
<organism evidence="3 4">
    <name type="scientific">Amphimedon queenslandica</name>
    <name type="common">Sponge</name>
    <dbReference type="NCBI Taxonomy" id="400682"/>
    <lineage>
        <taxon>Eukaryota</taxon>
        <taxon>Metazoa</taxon>
        <taxon>Porifera</taxon>
        <taxon>Demospongiae</taxon>
        <taxon>Heteroscleromorpha</taxon>
        <taxon>Haplosclerida</taxon>
        <taxon>Niphatidae</taxon>
        <taxon>Amphimedon</taxon>
    </lineage>
</organism>
<evidence type="ECO:0000313" key="4">
    <source>
        <dbReference type="Proteomes" id="UP000007879"/>
    </source>
</evidence>
<dbReference type="Proteomes" id="UP000007879">
    <property type="component" value="Unassembled WGS sequence"/>
</dbReference>
<dbReference type="InterPro" id="IPR035963">
    <property type="entry name" value="FERM_2"/>
</dbReference>
<dbReference type="InterPro" id="IPR019749">
    <property type="entry name" value="Band_41_domain"/>
</dbReference>
<feature type="region of interest" description="Disordered" evidence="1">
    <location>
        <begin position="650"/>
        <end position="715"/>
    </location>
</feature>
<keyword evidence="4" id="KW-1185">Reference proteome</keyword>